<reference evidence="10" key="1">
    <citation type="submission" date="2023-06" db="EMBL/GenBank/DDBJ databases">
        <authorList>
            <person name="Noh H."/>
        </authorList>
    </citation>
    <scope>NUCLEOTIDE SEQUENCE</scope>
    <source>
        <strain evidence="10">DUCC20226</strain>
    </source>
</reference>
<dbReference type="AlphaFoldDB" id="A0AAD9W5L5"/>
<keyword evidence="11" id="KW-1185">Reference proteome</keyword>
<evidence type="ECO:0000313" key="10">
    <source>
        <dbReference type="EMBL" id="KAK2606715.1"/>
    </source>
</evidence>
<keyword evidence="6 9" id="KW-0472">Membrane</keyword>
<dbReference type="GO" id="GO:0016020">
    <property type="term" value="C:membrane"/>
    <property type="evidence" value="ECO:0007669"/>
    <property type="project" value="UniProtKB-SubCell"/>
</dbReference>
<dbReference type="PANTHER" id="PTHR33365:SF7">
    <property type="entry name" value="TAT PATHWAY SIGNAL SEQUENCE"/>
    <property type="match status" value="1"/>
</dbReference>
<dbReference type="EMBL" id="JAUJFL010000003">
    <property type="protein sequence ID" value="KAK2606715.1"/>
    <property type="molecule type" value="Genomic_DNA"/>
</dbReference>
<evidence type="ECO:0000313" key="11">
    <source>
        <dbReference type="Proteomes" id="UP001265746"/>
    </source>
</evidence>
<comment type="subcellular location">
    <subcellularLocation>
        <location evidence="1">Membrane</location>
        <topology evidence="1">Single-pass membrane protein</topology>
    </subcellularLocation>
</comment>
<dbReference type="GO" id="GO:0016491">
    <property type="term" value="F:oxidoreductase activity"/>
    <property type="evidence" value="ECO:0007669"/>
    <property type="project" value="UniProtKB-KW"/>
</dbReference>
<evidence type="ECO:0000256" key="4">
    <source>
        <dbReference type="ARBA" id="ARBA00023002"/>
    </source>
</evidence>
<keyword evidence="5" id="KW-0843">Virulence</keyword>
<name>A0AAD9W5L5_PHOAM</name>
<keyword evidence="7" id="KW-0325">Glycoprotein</keyword>
<organism evidence="10 11">
    <name type="scientific">Phomopsis amygdali</name>
    <name type="common">Fusicoccum amygdali</name>
    <dbReference type="NCBI Taxonomy" id="1214568"/>
    <lineage>
        <taxon>Eukaryota</taxon>
        <taxon>Fungi</taxon>
        <taxon>Dikarya</taxon>
        <taxon>Ascomycota</taxon>
        <taxon>Pezizomycotina</taxon>
        <taxon>Sordariomycetes</taxon>
        <taxon>Sordariomycetidae</taxon>
        <taxon>Diaporthales</taxon>
        <taxon>Diaporthaceae</taxon>
        <taxon>Diaporthe</taxon>
    </lineage>
</organism>
<feature type="transmembrane region" description="Helical" evidence="9">
    <location>
        <begin position="44"/>
        <end position="65"/>
    </location>
</feature>
<keyword evidence="4" id="KW-0560">Oxidoreductase</keyword>
<dbReference type="Proteomes" id="UP001265746">
    <property type="component" value="Unassembled WGS sequence"/>
</dbReference>
<dbReference type="Pfam" id="PF11807">
    <property type="entry name" value="UstYa"/>
    <property type="match status" value="1"/>
</dbReference>
<keyword evidence="3 9" id="KW-1133">Transmembrane helix</keyword>
<dbReference type="GO" id="GO:0043386">
    <property type="term" value="P:mycotoxin biosynthetic process"/>
    <property type="evidence" value="ECO:0007669"/>
    <property type="project" value="InterPro"/>
</dbReference>
<accession>A0AAD9W5L5</accession>
<evidence type="ECO:0000256" key="6">
    <source>
        <dbReference type="ARBA" id="ARBA00023136"/>
    </source>
</evidence>
<evidence type="ECO:0000256" key="8">
    <source>
        <dbReference type="ARBA" id="ARBA00035112"/>
    </source>
</evidence>
<evidence type="ECO:0000256" key="9">
    <source>
        <dbReference type="SAM" id="Phobius"/>
    </source>
</evidence>
<evidence type="ECO:0000256" key="1">
    <source>
        <dbReference type="ARBA" id="ARBA00004167"/>
    </source>
</evidence>
<gene>
    <name evidence="10" type="ORF">N8I77_005446</name>
</gene>
<sequence length="252" mass="29054">MALMQDYIMSPEEIPFLDDSWPKETVIPLDARDFNQRKHRQLRIAILSNILLFIVCVSLIAKQWLPGFLGDRVITEPYSPANSAVEYEYRAIDGNNTRFLGQPGHDWEQAMHELMTGTLIRVSEDELRLHGSTSIPLKDGGFAAGLGVAHNLHCVGRIKQFIFREVSYSHLGPDDKDFQDLQEHADHCLDFIRQSMMCNVDYSLYTLFWRAGHETHPTHNLPGTLKCVNWEKLHEWMLERSTTVSMLEDPHH</sequence>
<evidence type="ECO:0000256" key="2">
    <source>
        <dbReference type="ARBA" id="ARBA00022692"/>
    </source>
</evidence>
<protein>
    <recommendedName>
        <fullName evidence="12">Tat pathway signal sequence</fullName>
    </recommendedName>
</protein>
<evidence type="ECO:0000256" key="5">
    <source>
        <dbReference type="ARBA" id="ARBA00023026"/>
    </source>
</evidence>
<evidence type="ECO:0000256" key="7">
    <source>
        <dbReference type="ARBA" id="ARBA00023180"/>
    </source>
</evidence>
<keyword evidence="2 9" id="KW-0812">Transmembrane</keyword>
<comment type="similarity">
    <text evidence="8">Belongs to the ustYa family.</text>
</comment>
<proteinExistence type="inferred from homology"/>
<dbReference type="InterPro" id="IPR021765">
    <property type="entry name" value="UstYa-like"/>
</dbReference>
<comment type="caution">
    <text evidence="10">The sequence shown here is derived from an EMBL/GenBank/DDBJ whole genome shotgun (WGS) entry which is preliminary data.</text>
</comment>
<evidence type="ECO:0008006" key="12">
    <source>
        <dbReference type="Google" id="ProtNLM"/>
    </source>
</evidence>
<evidence type="ECO:0000256" key="3">
    <source>
        <dbReference type="ARBA" id="ARBA00022989"/>
    </source>
</evidence>
<dbReference type="PANTHER" id="PTHR33365">
    <property type="entry name" value="YALI0B05434P"/>
    <property type="match status" value="1"/>
</dbReference>